<dbReference type="PROSITE" id="PS50937">
    <property type="entry name" value="HTH_MERR_2"/>
    <property type="match status" value="1"/>
</dbReference>
<dbReference type="SMART" id="SM00422">
    <property type="entry name" value="HTH_MERR"/>
    <property type="match status" value="1"/>
</dbReference>
<keyword evidence="7" id="KW-1185">Reference proteome</keyword>
<dbReference type="PANTHER" id="PTHR30204">
    <property type="entry name" value="REDOX-CYCLING DRUG-SENSING TRANSCRIPTIONAL ACTIVATOR SOXR"/>
    <property type="match status" value="1"/>
</dbReference>
<dbReference type="InterPro" id="IPR047057">
    <property type="entry name" value="MerR_fam"/>
</dbReference>
<dbReference type="Gene3D" id="3.40.50.150">
    <property type="entry name" value="Vaccinia Virus protein VP39"/>
    <property type="match status" value="1"/>
</dbReference>
<proteinExistence type="predicted"/>
<keyword evidence="2" id="KW-0805">Transcription regulation</keyword>
<sequence length="353" mass="41885">MLIHEMAAQLNVTPRTIRFYEEKGLIQPTKQPDNGYRYFTEADAWRLSTILTLRETGMPLAQIKHVLDEIDAGHPDEVLYYLELQRAVMFEEFVRTRQTLTLLDQMIGRYQPDASTWHELWQLAQTSRRNEEIRQKWQDRWQFDRIATRYDQMVREPKGDFDVHRDYEQGLDLAWKHCQAKPDETGLEIGIGTGNLAGRFLARGIRLHGIDQSKEMLKICRRKYPEIETRLGNFLAIPYPDRRFDFLVTSFAFHHLTPEQKRMALLEMTRVLKPSGRIVILDLMFPDEQARQATLHYWRKQGRPDVIKQIEDEYYADISQLRQWLSDSGYEMNHQPVNDLLHLVVAKKQNRTR</sequence>
<dbReference type="InterPro" id="IPR000551">
    <property type="entry name" value="MerR-type_HTH_dom"/>
</dbReference>
<keyword evidence="3" id="KW-0238">DNA-binding</keyword>
<feature type="domain" description="HTH merR-type" evidence="5">
    <location>
        <begin position="1"/>
        <end position="69"/>
    </location>
</feature>
<protein>
    <submittedName>
        <fullName evidence="6">MerR family transcriptional regulator</fullName>
    </submittedName>
</protein>
<evidence type="ECO:0000313" key="6">
    <source>
        <dbReference type="EMBL" id="MFC7441909.1"/>
    </source>
</evidence>
<dbReference type="CDD" id="cd00592">
    <property type="entry name" value="HTH_MerR-like"/>
    <property type="match status" value="1"/>
</dbReference>
<keyword evidence="1" id="KW-0678">Repressor</keyword>
<evidence type="ECO:0000256" key="3">
    <source>
        <dbReference type="ARBA" id="ARBA00023125"/>
    </source>
</evidence>
<dbReference type="RefSeq" id="WP_379865441.1">
    <property type="nucleotide sequence ID" value="NZ_JBHTBW010000040.1"/>
</dbReference>
<accession>A0ABW2RM52</accession>
<organism evidence="6 7">
    <name type="scientific">Laceyella putida</name>
    <dbReference type="NCBI Taxonomy" id="110101"/>
    <lineage>
        <taxon>Bacteria</taxon>
        <taxon>Bacillati</taxon>
        <taxon>Bacillota</taxon>
        <taxon>Bacilli</taxon>
        <taxon>Bacillales</taxon>
        <taxon>Thermoactinomycetaceae</taxon>
        <taxon>Laceyella</taxon>
    </lineage>
</organism>
<dbReference type="SUPFAM" id="SSF53335">
    <property type="entry name" value="S-adenosyl-L-methionine-dependent methyltransferases"/>
    <property type="match status" value="1"/>
</dbReference>
<dbReference type="CDD" id="cd02440">
    <property type="entry name" value="AdoMet_MTases"/>
    <property type="match status" value="1"/>
</dbReference>
<dbReference type="SUPFAM" id="SSF46955">
    <property type="entry name" value="Putative DNA-binding domain"/>
    <property type="match status" value="1"/>
</dbReference>
<reference evidence="7" key="1">
    <citation type="journal article" date="2019" name="Int. J. Syst. Evol. Microbiol.">
        <title>The Global Catalogue of Microorganisms (GCM) 10K type strain sequencing project: providing services to taxonomists for standard genome sequencing and annotation.</title>
        <authorList>
            <consortium name="The Broad Institute Genomics Platform"/>
            <consortium name="The Broad Institute Genome Sequencing Center for Infectious Disease"/>
            <person name="Wu L."/>
            <person name="Ma J."/>
        </authorList>
    </citation>
    <scope>NUCLEOTIDE SEQUENCE [LARGE SCALE GENOMIC DNA]</scope>
    <source>
        <strain evidence="7">CGMCC 1.12942</strain>
    </source>
</reference>
<evidence type="ECO:0000256" key="4">
    <source>
        <dbReference type="ARBA" id="ARBA00023163"/>
    </source>
</evidence>
<evidence type="ECO:0000259" key="5">
    <source>
        <dbReference type="PROSITE" id="PS50937"/>
    </source>
</evidence>
<dbReference type="EMBL" id="JBHTBW010000040">
    <property type="protein sequence ID" value="MFC7441909.1"/>
    <property type="molecule type" value="Genomic_DNA"/>
</dbReference>
<name>A0ABW2RM52_9BACL</name>
<comment type="caution">
    <text evidence="6">The sequence shown here is derived from an EMBL/GenBank/DDBJ whole genome shotgun (WGS) entry which is preliminary data.</text>
</comment>
<dbReference type="InterPro" id="IPR041698">
    <property type="entry name" value="Methyltransf_25"/>
</dbReference>
<evidence type="ECO:0000256" key="1">
    <source>
        <dbReference type="ARBA" id="ARBA00022491"/>
    </source>
</evidence>
<keyword evidence="4" id="KW-0804">Transcription</keyword>
<dbReference type="InterPro" id="IPR029063">
    <property type="entry name" value="SAM-dependent_MTases_sf"/>
</dbReference>
<dbReference type="Pfam" id="PF13649">
    <property type="entry name" value="Methyltransf_25"/>
    <property type="match status" value="1"/>
</dbReference>
<evidence type="ECO:0000256" key="2">
    <source>
        <dbReference type="ARBA" id="ARBA00023015"/>
    </source>
</evidence>
<dbReference type="Gene3D" id="1.10.1660.10">
    <property type="match status" value="1"/>
</dbReference>
<dbReference type="PANTHER" id="PTHR30204:SF69">
    <property type="entry name" value="MERR-FAMILY TRANSCRIPTIONAL REGULATOR"/>
    <property type="match status" value="1"/>
</dbReference>
<dbReference type="InterPro" id="IPR009061">
    <property type="entry name" value="DNA-bd_dom_put_sf"/>
</dbReference>
<dbReference type="Proteomes" id="UP001596500">
    <property type="component" value="Unassembled WGS sequence"/>
</dbReference>
<gene>
    <name evidence="6" type="ORF">ACFQNG_12480</name>
</gene>
<evidence type="ECO:0000313" key="7">
    <source>
        <dbReference type="Proteomes" id="UP001596500"/>
    </source>
</evidence>
<dbReference type="Pfam" id="PF13411">
    <property type="entry name" value="MerR_1"/>
    <property type="match status" value="1"/>
</dbReference>